<sequence length="164" mass="17114">MASQLKILILSGLLLFAGSFNLQAADVPALPMGAAVPADDKAAEKADPKADPKAADKPAAKADDKAADKDKADANPADGAEPAAETPELLVQGGLLGAISTSIDDVQEKLNLDDNLFEAWQLRADRAQPTSWKRWSTNAPHAPHGVSPGTSSPCLLSGSHRLRF</sequence>
<feature type="chain" id="PRO_5018038052" evidence="2">
    <location>
        <begin position="25"/>
        <end position="164"/>
    </location>
</feature>
<dbReference type="Proteomes" id="UP000274541">
    <property type="component" value="Unassembled WGS sequence"/>
</dbReference>
<feature type="compositionally biased region" description="Basic and acidic residues" evidence="1">
    <location>
        <begin position="38"/>
        <end position="73"/>
    </location>
</feature>
<evidence type="ECO:0000313" key="4">
    <source>
        <dbReference type="Proteomes" id="UP000274541"/>
    </source>
</evidence>
<proteinExistence type="predicted"/>
<name>A0A3M3XCX9_PSEAP</name>
<protein>
    <submittedName>
        <fullName evidence="3">MscS mechanosensitive ion channel</fullName>
    </submittedName>
</protein>
<comment type="caution">
    <text evidence="3">The sequence shown here is derived from an EMBL/GenBank/DDBJ whole genome shotgun (WGS) entry which is preliminary data.</text>
</comment>
<evidence type="ECO:0000313" key="3">
    <source>
        <dbReference type="EMBL" id="RMO67982.1"/>
    </source>
</evidence>
<reference evidence="3 4" key="1">
    <citation type="submission" date="2018-08" db="EMBL/GenBank/DDBJ databases">
        <title>Recombination of ecologically and evolutionarily significant loci maintains genetic cohesion in the Pseudomonas syringae species complex.</title>
        <authorList>
            <person name="Dillon M."/>
            <person name="Thakur S."/>
            <person name="Almeida R.N.D."/>
            <person name="Weir B.S."/>
            <person name="Guttman D.S."/>
        </authorList>
    </citation>
    <scope>NUCLEOTIDE SEQUENCE [LARGE SCALE GENOMIC DNA]</scope>
    <source>
        <strain evidence="3 4">ICMP 4388</strain>
    </source>
</reference>
<dbReference type="AlphaFoldDB" id="A0A3M3XCX9"/>
<organism evidence="3 4">
    <name type="scientific">Pseudomonas syringae pv. aptata</name>
    <dbReference type="NCBI Taxonomy" id="83167"/>
    <lineage>
        <taxon>Bacteria</taxon>
        <taxon>Pseudomonadati</taxon>
        <taxon>Pseudomonadota</taxon>
        <taxon>Gammaproteobacteria</taxon>
        <taxon>Pseudomonadales</taxon>
        <taxon>Pseudomonadaceae</taxon>
        <taxon>Pseudomonas</taxon>
        <taxon>Pseudomonas syringae</taxon>
    </lineage>
</organism>
<feature type="region of interest" description="Disordered" evidence="1">
    <location>
        <begin position="134"/>
        <end position="164"/>
    </location>
</feature>
<dbReference type="EMBL" id="RBPX01000114">
    <property type="protein sequence ID" value="RMO67982.1"/>
    <property type="molecule type" value="Genomic_DNA"/>
</dbReference>
<accession>A0A3M3XCX9</accession>
<evidence type="ECO:0000256" key="1">
    <source>
        <dbReference type="SAM" id="MobiDB-lite"/>
    </source>
</evidence>
<gene>
    <name evidence="3" type="ORF">ALQ37_00466</name>
</gene>
<feature type="region of interest" description="Disordered" evidence="1">
    <location>
        <begin position="37"/>
        <end position="86"/>
    </location>
</feature>
<feature type="signal peptide" evidence="2">
    <location>
        <begin position="1"/>
        <end position="24"/>
    </location>
</feature>
<keyword evidence="2" id="KW-0732">Signal</keyword>
<evidence type="ECO:0000256" key="2">
    <source>
        <dbReference type="SAM" id="SignalP"/>
    </source>
</evidence>